<dbReference type="AlphaFoldDB" id="A0A1E4SC17"/>
<dbReference type="RefSeq" id="XP_020062140.1">
    <property type="nucleotide sequence ID" value="XM_020208940.2"/>
</dbReference>
<comment type="similarity">
    <text evidence="2 6">Belongs to the AIM24 family.</text>
</comment>
<evidence type="ECO:0000256" key="3">
    <source>
        <dbReference type="ARBA" id="ARBA00013287"/>
    </source>
</evidence>
<evidence type="ECO:0000256" key="5">
    <source>
        <dbReference type="ARBA" id="ARBA00023128"/>
    </source>
</evidence>
<keyword evidence="9" id="KW-1185">Reference proteome</keyword>
<evidence type="ECO:0000256" key="2">
    <source>
        <dbReference type="ARBA" id="ARBA00009322"/>
    </source>
</evidence>
<feature type="non-terminal residue" evidence="8">
    <location>
        <position position="383"/>
    </location>
</feature>
<keyword evidence="5 6" id="KW-0496">Mitochondrion</keyword>
<dbReference type="Gene3D" id="3.60.160.10">
    <property type="entry name" value="Mitochondrial biogenesis AIM24"/>
    <property type="match status" value="1"/>
</dbReference>
<evidence type="ECO:0000256" key="1">
    <source>
        <dbReference type="ARBA" id="ARBA00004173"/>
    </source>
</evidence>
<evidence type="ECO:0000313" key="8">
    <source>
        <dbReference type="EMBL" id="ODV77018.1"/>
    </source>
</evidence>
<dbReference type="Pfam" id="PF01987">
    <property type="entry name" value="AIM24"/>
    <property type="match status" value="1"/>
</dbReference>
<accession>A0A1E4SC17</accession>
<feature type="non-terminal residue" evidence="8">
    <location>
        <position position="1"/>
    </location>
</feature>
<name>A0A1E4SC17_9ASCO</name>
<keyword evidence="4" id="KW-0809">Transit peptide</keyword>
<reference evidence="9" key="1">
    <citation type="submission" date="2016-05" db="EMBL/GenBank/DDBJ databases">
        <title>Comparative genomics of biotechnologically important yeasts.</title>
        <authorList>
            <consortium name="DOE Joint Genome Institute"/>
            <person name="Riley R."/>
            <person name="Haridas S."/>
            <person name="Wolfe K.H."/>
            <person name="Lopes M.R."/>
            <person name="Hittinger C.T."/>
            <person name="Goker M."/>
            <person name="Salamov A."/>
            <person name="Wisecaver J."/>
            <person name="Long T.M."/>
            <person name="Aerts A.L."/>
            <person name="Barry K."/>
            <person name="Choi C."/>
            <person name="Clum A."/>
            <person name="Coughlan A.Y."/>
            <person name="Deshpande S."/>
            <person name="Douglass A.P."/>
            <person name="Hanson S.J."/>
            <person name="Klenk H.-P."/>
            <person name="Labutti K."/>
            <person name="Lapidus A."/>
            <person name="Lindquist E."/>
            <person name="Lipzen A."/>
            <person name="Meier-Kolthoff J.P."/>
            <person name="Ohm R.A."/>
            <person name="Otillar R.P."/>
            <person name="Pangilinan J."/>
            <person name="Peng Y."/>
            <person name="Rokas A."/>
            <person name="Rosa C.A."/>
            <person name="Scheuner C."/>
            <person name="Sibirny A.A."/>
            <person name="Slot J.C."/>
            <person name="Stielow J.B."/>
            <person name="Sun H."/>
            <person name="Kurtzman C.P."/>
            <person name="Blackwell M."/>
            <person name="Grigoriev I.V."/>
            <person name="Jeffries T.W."/>
        </authorList>
    </citation>
    <scope>NUCLEOTIDE SEQUENCE [LARGE SCALE GENOMIC DNA]</scope>
    <source>
        <strain evidence="9">NRRL Y-17324</strain>
    </source>
</reference>
<dbReference type="PANTHER" id="PTHR36959">
    <property type="entry name" value="ALTERED INHERITANCE OF MITOCHONDRIA PROTEIN 24, MITOCHONDRIAL"/>
    <property type="match status" value="1"/>
</dbReference>
<evidence type="ECO:0000256" key="4">
    <source>
        <dbReference type="ARBA" id="ARBA00022946"/>
    </source>
</evidence>
<dbReference type="GO" id="GO:0005743">
    <property type="term" value="C:mitochondrial inner membrane"/>
    <property type="evidence" value="ECO:0007669"/>
    <property type="project" value="TreeGrafter"/>
</dbReference>
<sequence length="383" mass="41354">DSIKDVEQLISNKALETAEFKPLGNPQSVLSISSPASVPVYVRRGSLLSIYGTGANSSVSSVRSTLEFLSPVRRLLYGGYASAYQKLISTSPFSILVSSSSRTFSLLKSSDNKSFVNLILDGSNDWAILNKSALQVYTGNSLIISLHTLPKVISRKLLKTLGLKGTQNTGLFKWTHSGYTLLSGRGQAGLVGNGSIYNVNLAKNEELLVNKKNLLGVTVNGPFDLSNCVHKYSFPVAPVTEAPVASISITNIHNRPVSALAKVKLYGRAIGSYLAKIGQFFRLGKGYTYNFLVGNQDFIKVIGPRSLLLQSSTGHQHVGRGRRPPRSGSGVPATTEVVVDEVEVVPERTSADYLNYVTVQPGKGVVFESTPDFKETVKALEKK</sequence>
<dbReference type="InterPro" id="IPR002838">
    <property type="entry name" value="AIM24"/>
</dbReference>
<evidence type="ECO:0000256" key="7">
    <source>
        <dbReference type="SAM" id="MobiDB-lite"/>
    </source>
</evidence>
<gene>
    <name evidence="8" type="ORF">CANTADRAFT_43262</name>
</gene>
<organism evidence="8 9">
    <name type="scientific">Suhomyces tanzawaensis NRRL Y-17324</name>
    <dbReference type="NCBI Taxonomy" id="984487"/>
    <lineage>
        <taxon>Eukaryota</taxon>
        <taxon>Fungi</taxon>
        <taxon>Dikarya</taxon>
        <taxon>Ascomycota</taxon>
        <taxon>Saccharomycotina</taxon>
        <taxon>Pichiomycetes</taxon>
        <taxon>Debaryomycetaceae</taxon>
        <taxon>Suhomyces</taxon>
    </lineage>
</organism>
<dbReference type="InterPro" id="IPR036983">
    <property type="entry name" value="AIM24_sf"/>
</dbReference>
<dbReference type="Proteomes" id="UP000094285">
    <property type="component" value="Unassembled WGS sequence"/>
</dbReference>
<protein>
    <recommendedName>
        <fullName evidence="3 6">Altered inheritance of mitochondria protein 24, mitochondrial</fullName>
    </recommendedName>
</protein>
<feature type="region of interest" description="Disordered" evidence="7">
    <location>
        <begin position="313"/>
        <end position="333"/>
    </location>
</feature>
<evidence type="ECO:0000313" key="9">
    <source>
        <dbReference type="Proteomes" id="UP000094285"/>
    </source>
</evidence>
<dbReference type="PANTHER" id="PTHR36959:SF2">
    <property type="entry name" value="ALTERED INHERITANCE OF MITOCHONDRIA PROTEIN 24, MITOCHONDRIAL"/>
    <property type="match status" value="1"/>
</dbReference>
<proteinExistence type="inferred from homology"/>
<dbReference type="GO" id="GO:0007007">
    <property type="term" value="P:inner mitochondrial membrane organization"/>
    <property type="evidence" value="ECO:0007669"/>
    <property type="project" value="TreeGrafter"/>
</dbReference>
<comment type="subcellular location">
    <subcellularLocation>
        <location evidence="1 6">Mitochondrion</location>
    </subcellularLocation>
</comment>
<dbReference type="OrthoDB" id="5295771at2759"/>
<dbReference type="STRING" id="984487.A0A1E4SC17"/>
<dbReference type="GeneID" id="30983076"/>
<evidence type="ECO:0000256" key="6">
    <source>
        <dbReference type="RuleBase" id="RU363045"/>
    </source>
</evidence>
<dbReference type="EMBL" id="KV453916">
    <property type="protein sequence ID" value="ODV77018.1"/>
    <property type="molecule type" value="Genomic_DNA"/>
</dbReference>